<evidence type="ECO:0000313" key="6">
    <source>
        <dbReference type="Proteomes" id="UP001059617"/>
    </source>
</evidence>
<protein>
    <submittedName>
        <fullName evidence="5">Sugar kinase</fullName>
    </submittedName>
</protein>
<organism evidence="5 6">
    <name type="scientific">Dactylosporangium fulvum</name>
    <dbReference type="NCBI Taxonomy" id="53359"/>
    <lineage>
        <taxon>Bacteria</taxon>
        <taxon>Bacillati</taxon>
        <taxon>Actinomycetota</taxon>
        <taxon>Actinomycetes</taxon>
        <taxon>Micromonosporales</taxon>
        <taxon>Micromonosporaceae</taxon>
        <taxon>Dactylosporangium</taxon>
    </lineage>
</organism>
<reference evidence="5" key="2">
    <citation type="submission" date="2022-09" db="EMBL/GenBank/DDBJ databases">
        <title>Biosynthetic gene clusters of Dactylosporangioum fulvum.</title>
        <authorList>
            <person name="Caradec T."/>
        </authorList>
    </citation>
    <scope>NUCLEOTIDE SEQUENCE</scope>
    <source>
        <strain evidence="5">NRRL B-16292</strain>
    </source>
</reference>
<name>A0ABY5VZ83_9ACTN</name>
<dbReference type="CDD" id="cd01166">
    <property type="entry name" value="KdgK"/>
    <property type="match status" value="1"/>
</dbReference>
<evidence type="ECO:0000259" key="4">
    <source>
        <dbReference type="Pfam" id="PF00294"/>
    </source>
</evidence>
<gene>
    <name evidence="5" type="ORF">Dfulv_02095</name>
</gene>
<dbReference type="PANTHER" id="PTHR43320">
    <property type="entry name" value="SUGAR KINASE"/>
    <property type="match status" value="1"/>
</dbReference>
<dbReference type="Proteomes" id="UP001059617">
    <property type="component" value="Chromosome"/>
</dbReference>
<dbReference type="GO" id="GO:0016301">
    <property type="term" value="F:kinase activity"/>
    <property type="evidence" value="ECO:0007669"/>
    <property type="project" value="UniProtKB-KW"/>
</dbReference>
<dbReference type="InterPro" id="IPR029056">
    <property type="entry name" value="Ribokinase-like"/>
</dbReference>
<accession>A0ABY5VZ83</accession>
<dbReference type="RefSeq" id="WP_259860903.1">
    <property type="nucleotide sequence ID" value="NZ_BAAAST010000055.1"/>
</dbReference>
<evidence type="ECO:0000256" key="2">
    <source>
        <dbReference type="ARBA" id="ARBA00022679"/>
    </source>
</evidence>
<keyword evidence="6" id="KW-1185">Reference proteome</keyword>
<dbReference type="Pfam" id="PF00294">
    <property type="entry name" value="PfkB"/>
    <property type="match status" value="1"/>
</dbReference>
<dbReference type="SUPFAM" id="SSF53613">
    <property type="entry name" value="Ribokinase-like"/>
    <property type="match status" value="1"/>
</dbReference>
<evidence type="ECO:0000256" key="1">
    <source>
        <dbReference type="ARBA" id="ARBA00010688"/>
    </source>
</evidence>
<reference evidence="5" key="1">
    <citation type="submission" date="2021-04" db="EMBL/GenBank/DDBJ databases">
        <authorList>
            <person name="Hartkoorn R.C."/>
            <person name="Beaudoing E."/>
            <person name="Hot D."/>
        </authorList>
    </citation>
    <scope>NUCLEOTIDE SEQUENCE</scope>
    <source>
        <strain evidence="5">NRRL B-16292</strain>
    </source>
</reference>
<dbReference type="InterPro" id="IPR011611">
    <property type="entry name" value="PfkB_dom"/>
</dbReference>
<keyword evidence="3 5" id="KW-0418">Kinase</keyword>
<comment type="similarity">
    <text evidence="1">Belongs to the carbohydrate kinase PfkB family.</text>
</comment>
<evidence type="ECO:0000313" key="5">
    <source>
        <dbReference type="EMBL" id="UWP83123.1"/>
    </source>
</evidence>
<dbReference type="PANTHER" id="PTHR43320:SF2">
    <property type="entry name" value="2-DEHYDRO-3-DEOXYGLUCONOKINASE_2-DEHYDRO-3-DEOXYGALACTONOKINASE"/>
    <property type="match status" value="1"/>
</dbReference>
<feature type="domain" description="Carbohydrate kinase PfkB" evidence="4">
    <location>
        <begin position="22"/>
        <end position="301"/>
    </location>
</feature>
<dbReference type="InterPro" id="IPR052700">
    <property type="entry name" value="Carb_kinase_PfkB-like"/>
</dbReference>
<sequence length="326" mass="33866">MSPTEHTPGGTPPPTTTRYDAICIGESMALVAPDPPAPLARGGTMRLDVAGAESTVASYLAQLGARVAWVSRVGEDPLGRLLRDRTAAHGVDVSHVDVDPTAPTGVFFKDPGEHTTVHYYRAGSAASRLGPELFARPAFAGCRVVHLSGITPALSASCAALVDTALTGRPLPDAVYSFDVNHRPALWSAGEAGPVLARLADRADVTFVGLDEATRLWGTRTPDEVRALLPGPRTLVVKDGAVGVTSYRAGRVTFAPAVPVDVVEPVGAGDAYAAGYLYGLLTGLTEPARLRLGHLVAGAALRIPTDVATLTDTARLLHHARTGGTP</sequence>
<proteinExistence type="inferred from homology"/>
<dbReference type="EMBL" id="CP073720">
    <property type="protein sequence ID" value="UWP83123.1"/>
    <property type="molecule type" value="Genomic_DNA"/>
</dbReference>
<dbReference type="Gene3D" id="3.40.1190.20">
    <property type="match status" value="1"/>
</dbReference>
<evidence type="ECO:0000256" key="3">
    <source>
        <dbReference type="ARBA" id="ARBA00022777"/>
    </source>
</evidence>
<keyword evidence="2" id="KW-0808">Transferase</keyword>